<comment type="caution">
    <text evidence="1">The sequence shown here is derived from an EMBL/GenBank/DDBJ whole genome shotgun (WGS) entry which is preliminary data.</text>
</comment>
<keyword evidence="1" id="KW-0282">Flagellum</keyword>
<dbReference type="EMBL" id="JAELXS010000005">
    <property type="protein sequence ID" value="MBJ6122083.1"/>
    <property type="molecule type" value="Genomic_DNA"/>
</dbReference>
<dbReference type="RefSeq" id="WP_199037484.1">
    <property type="nucleotide sequence ID" value="NZ_JAELXS010000005.1"/>
</dbReference>
<dbReference type="PANTHER" id="PTHR42792">
    <property type="entry name" value="FLAGELLIN"/>
    <property type="match status" value="1"/>
</dbReference>
<accession>A0ABS0XPW8</accession>
<dbReference type="Gene3D" id="1.20.1330.10">
    <property type="entry name" value="f41 fragment of flagellin, N-terminal domain"/>
    <property type="match status" value="1"/>
</dbReference>
<reference evidence="2" key="1">
    <citation type="submission" date="2020-12" db="EMBL/GenBank/DDBJ databases">
        <title>Hymenobacter sp.</title>
        <authorList>
            <person name="Kim M.K."/>
        </authorList>
    </citation>
    <scope>NUCLEOTIDE SEQUENCE [LARGE SCALE GENOMIC DNA]</scope>
    <source>
        <strain evidence="2">BT553</strain>
    </source>
</reference>
<dbReference type="InterPro" id="IPR001492">
    <property type="entry name" value="Flagellin"/>
</dbReference>
<organism evidence="1 2">
    <name type="scientific">Sphingomonas mollis</name>
    <dbReference type="NCBI Taxonomy" id="2795726"/>
    <lineage>
        <taxon>Bacteria</taxon>
        <taxon>Pseudomonadati</taxon>
        <taxon>Pseudomonadota</taxon>
        <taxon>Alphaproteobacteria</taxon>
        <taxon>Sphingomonadales</taxon>
        <taxon>Sphingomonadaceae</taxon>
        <taxon>Sphingomonas</taxon>
    </lineage>
</organism>
<keyword evidence="2" id="KW-1185">Reference proteome</keyword>
<sequence>MIRVATIPLQRTLSGAIQQAQQRLAATQLQLTSGKKANDLAALGTEAGRTLSARTLRSTQEAQSSSARALGTTLSLYDANITTIDESSATLRQKIMTAIGTGQTQGLQGSIAGAFDQFRAALNAGDGSGPLFAGAQTDKIPFKPQTLADTVGATAATAFTNDGVRATARLSDGVDVTYGVGASELGTGMLAAFRTLAEAGTIGETPTAAQLDALKTAMGQIDAALPTVRALNAENGRKQAETESLGTRADERANLLSELISTNEDADYGQIASDLSQQQTVLRASYSVFTQLSSLSLTQYLK</sequence>
<keyword evidence="1" id="KW-0966">Cell projection</keyword>
<name>A0ABS0XPW8_9SPHN</name>
<dbReference type="SUPFAM" id="SSF64518">
    <property type="entry name" value="Phase 1 flagellin"/>
    <property type="match status" value="1"/>
</dbReference>
<dbReference type="PANTHER" id="PTHR42792:SF1">
    <property type="entry name" value="FLAGELLAR HOOK-ASSOCIATED PROTEIN 3"/>
    <property type="match status" value="1"/>
</dbReference>
<evidence type="ECO:0000313" key="1">
    <source>
        <dbReference type="EMBL" id="MBJ6122083.1"/>
    </source>
</evidence>
<dbReference type="Proteomes" id="UP000640426">
    <property type="component" value="Unassembled WGS sequence"/>
</dbReference>
<protein>
    <submittedName>
        <fullName evidence="1">Flagellin</fullName>
    </submittedName>
</protein>
<proteinExistence type="predicted"/>
<gene>
    <name evidence="1" type="ORF">JAO74_09795</name>
</gene>
<keyword evidence="1" id="KW-0969">Cilium</keyword>
<evidence type="ECO:0000313" key="2">
    <source>
        <dbReference type="Proteomes" id="UP000640426"/>
    </source>
</evidence>